<dbReference type="SMART" id="SM00260">
    <property type="entry name" value="CheW"/>
    <property type="match status" value="1"/>
</dbReference>
<dbReference type="Gene3D" id="2.40.50.180">
    <property type="entry name" value="CheA-289, Domain 4"/>
    <property type="match status" value="1"/>
</dbReference>
<accession>A0A2A2AGF6</accession>
<keyword evidence="3" id="KW-1185">Reference proteome</keyword>
<name>A0A2A2AGF6_9BURK</name>
<dbReference type="InterPro" id="IPR002545">
    <property type="entry name" value="CheW-lke_dom"/>
</dbReference>
<evidence type="ECO:0000313" key="2">
    <source>
        <dbReference type="EMBL" id="PAT36844.1"/>
    </source>
</evidence>
<dbReference type="PROSITE" id="PS50851">
    <property type="entry name" value="CHEW"/>
    <property type="match status" value="1"/>
</dbReference>
<evidence type="ECO:0000259" key="1">
    <source>
        <dbReference type="PROSITE" id="PS50851"/>
    </source>
</evidence>
<dbReference type="SUPFAM" id="SSF50341">
    <property type="entry name" value="CheW-like"/>
    <property type="match status" value="1"/>
</dbReference>
<protein>
    <submittedName>
        <fullName evidence="2">Chemotaxis protein CheW</fullName>
    </submittedName>
</protein>
<dbReference type="EMBL" id="NSJB01000006">
    <property type="protein sequence ID" value="PAT36844.1"/>
    <property type="molecule type" value="Genomic_DNA"/>
</dbReference>
<evidence type="ECO:0000313" key="3">
    <source>
        <dbReference type="Proteomes" id="UP000218054"/>
    </source>
</evidence>
<gene>
    <name evidence="2" type="ORF">CK625_09145</name>
</gene>
<dbReference type="RefSeq" id="WP_095540011.1">
    <property type="nucleotide sequence ID" value="NZ_NSJB01000006.1"/>
</dbReference>
<comment type="caution">
    <text evidence="2">The sequence shown here is derived from an EMBL/GenBank/DDBJ whole genome shotgun (WGS) entry which is preliminary data.</text>
</comment>
<dbReference type="Pfam" id="PF01584">
    <property type="entry name" value="CheW"/>
    <property type="match status" value="1"/>
</dbReference>
<dbReference type="AlphaFoldDB" id="A0A2A2AGF6"/>
<dbReference type="GO" id="GO:0007165">
    <property type="term" value="P:signal transduction"/>
    <property type="evidence" value="ECO:0007669"/>
    <property type="project" value="InterPro"/>
</dbReference>
<dbReference type="Gene3D" id="2.30.30.40">
    <property type="entry name" value="SH3 Domains"/>
    <property type="match status" value="1"/>
</dbReference>
<organism evidence="2 3">
    <name type="scientific">Vandammella animalimorsus</name>
    <dbReference type="NCBI Taxonomy" id="2029117"/>
    <lineage>
        <taxon>Bacteria</taxon>
        <taxon>Pseudomonadati</taxon>
        <taxon>Pseudomonadota</taxon>
        <taxon>Betaproteobacteria</taxon>
        <taxon>Burkholderiales</taxon>
        <taxon>Comamonadaceae</taxon>
        <taxon>Vandammella</taxon>
    </lineage>
</organism>
<reference evidence="2 3" key="1">
    <citation type="submission" date="2017-08" db="EMBL/GenBank/DDBJ databases">
        <title>WGS of Clinical strains of the CDC Group NO-1 linked to zoonotic infections in humans.</title>
        <authorList>
            <person name="Bernier A.-M."/>
            <person name="Bernard K."/>
        </authorList>
    </citation>
    <scope>NUCLEOTIDE SEQUENCE [LARGE SCALE GENOMIC DNA]</scope>
    <source>
        <strain evidence="2 3">NML00-0135</strain>
    </source>
</reference>
<dbReference type="Proteomes" id="UP000218054">
    <property type="component" value="Unassembled WGS sequence"/>
</dbReference>
<proteinExistence type="predicted"/>
<feature type="domain" description="CheW-like" evidence="1">
    <location>
        <begin position="39"/>
        <end position="185"/>
    </location>
</feature>
<dbReference type="GO" id="GO:0006935">
    <property type="term" value="P:chemotaxis"/>
    <property type="evidence" value="ECO:0007669"/>
    <property type="project" value="InterPro"/>
</dbReference>
<sequence>MSAAQEQAAPPAQDAGQDKDLQARLARRLRQVDAGERAVSAWMAVQIGERFFLIPLSHAFEILPWQRPAPVPYTKPWFLGVINWRGSLSGVVDVAAYLDAGAALRSEQALAQCMLLTLNPVLEVNTALLIDHMAGLKSLTDFTAAYAPAPGSTAAAPFLGNIYADAEGRHWQELNLQRLAQDSRFLAIGL</sequence>
<dbReference type="InterPro" id="IPR036061">
    <property type="entry name" value="CheW-like_dom_sf"/>
</dbReference>